<feature type="compositionally biased region" description="Basic and acidic residues" evidence="1">
    <location>
        <begin position="627"/>
        <end position="636"/>
    </location>
</feature>
<dbReference type="EMBL" id="MIGC01000645">
    <property type="protein sequence ID" value="PHJ24545.1"/>
    <property type="molecule type" value="Genomic_DNA"/>
</dbReference>
<accession>A0A2C6LBR3</accession>
<proteinExistence type="predicted"/>
<dbReference type="RefSeq" id="XP_067926218.1">
    <property type="nucleotide sequence ID" value="XM_068061806.1"/>
</dbReference>
<organism evidence="2 3">
    <name type="scientific">Cystoisospora suis</name>
    <dbReference type="NCBI Taxonomy" id="483139"/>
    <lineage>
        <taxon>Eukaryota</taxon>
        <taxon>Sar</taxon>
        <taxon>Alveolata</taxon>
        <taxon>Apicomplexa</taxon>
        <taxon>Conoidasida</taxon>
        <taxon>Coccidia</taxon>
        <taxon>Eucoccidiorida</taxon>
        <taxon>Eimeriorina</taxon>
        <taxon>Sarcocystidae</taxon>
        <taxon>Cystoisospora</taxon>
    </lineage>
</organism>
<name>A0A2C6LBR3_9APIC</name>
<reference evidence="2 3" key="1">
    <citation type="journal article" date="2017" name="Int. J. Parasitol.">
        <title>The genome of the protozoan parasite Cystoisospora suis and a reverse vaccinology approach to identify vaccine candidates.</title>
        <authorList>
            <person name="Palmieri N."/>
            <person name="Shrestha A."/>
            <person name="Ruttkowski B."/>
            <person name="Beck T."/>
            <person name="Vogl C."/>
            <person name="Tomley F."/>
            <person name="Blake D.P."/>
            <person name="Joachim A."/>
        </authorList>
    </citation>
    <scope>NUCLEOTIDE SEQUENCE [LARGE SCALE GENOMIC DNA]</scope>
    <source>
        <strain evidence="2 3">Wien I</strain>
    </source>
</reference>
<feature type="compositionally biased region" description="Basic and acidic residues" evidence="1">
    <location>
        <begin position="982"/>
        <end position="996"/>
    </location>
</feature>
<evidence type="ECO:0000256" key="1">
    <source>
        <dbReference type="SAM" id="MobiDB-lite"/>
    </source>
</evidence>
<feature type="region of interest" description="Disordered" evidence="1">
    <location>
        <begin position="212"/>
        <end position="269"/>
    </location>
</feature>
<protein>
    <submittedName>
        <fullName evidence="2">Proteophosphoglycan related</fullName>
    </submittedName>
</protein>
<evidence type="ECO:0000313" key="2">
    <source>
        <dbReference type="EMBL" id="PHJ24545.1"/>
    </source>
</evidence>
<feature type="compositionally biased region" description="Polar residues" evidence="1">
    <location>
        <begin position="1294"/>
        <end position="1306"/>
    </location>
</feature>
<gene>
    <name evidence="2" type="ORF">CSUI_001601</name>
</gene>
<feature type="region of interest" description="Disordered" evidence="1">
    <location>
        <begin position="733"/>
        <end position="755"/>
    </location>
</feature>
<feature type="compositionally biased region" description="Basic and acidic residues" evidence="1">
    <location>
        <begin position="824"/>
        <end position="835"/>
    </location>
</feature>
<evidence type="ECO:0000313" key="3">
    <source>
        <dbReference type="Proteomes" id="UP000221165"/>
    </source>
</evidence>
<dbReference type="Proteomes" id="UP000221165">
    <property type="component" value="Unassembled WGS sequence"/>
</dbReference>
<dbReference type="VEuPathDB" id="ToxoDB:CSUI_001601"/>
<feature type="region of interest" description="Disordered" evidence="1">
    <location>
        <begin position="1148"/>
        <end position="1170"/>
    </location>
</feature>
<feature type="compositionally biased region" description="Basic and acidic residues" evidence="1">
    <location>
        <begin position="740"/>
        <end position="753"/>
    </location>
</feature>
<feature type="compositionally biased region" description="Low complexity" evidence="1">
    <location>
        <begin position="1246"/>
        <end position="1256"/>
    </location>
</feature>
<sequence length="1488" mass="156224">MKNMFVHGLLDGEGTPLFPATHGDGEMERWDSTVYPSPPFTPRYIPPAHIARTRPAVPPLVFYWLKEGGRPLGRGVCSERKAYSPPAPIVAVHEVSSVPAVDDPDRKKADIIASLFDDYTEAENLPQPTVDLGLVPPEDRSYVGLDGSSSAFGTPCRNSPLVAPRAQQCVQSKDTSFTGTSLCHLRARHLGSNSDLTDDQAAAAEVLGEQVDHPAKQTETSGPNEPHEIASSKPVAMQPVANERQDTRGPLKSPSEPSTSTLDVVSGDGNAETEASFLSSSAAADMTQTSAGAALPASFMKAAQRGPEDTSTASRVAYQSGSATAANGSTSFDGSVFKSSLTHSGSSLLITDPARLASRQQRAQPVPADFKRRVSRRSQSSGRAERPRTPDANESGASPGVNAPAVRLESVEVQTIACGAAEPARAEFGSFEGVRGPSCAPKSVEEVQRVTSIAGKLEVCTAASLGRVKSKEAESSRTGRMGAAKEAWGVEARPANAEAPERLAVESAESSSVCGGAPSRGVVESPHLVGSRTSVKSEEGICVSLGNGTELVPGQAECEDSTSHVESLKTGLSLRDAARPTVVGNTAKAVECIHYKGERSECLGKSPVMQGGSPPGGSSPQPGPGDRSGEAAEVRDSNQGLPLDAVDVSGMMFSSRGGEAVGPCEEGSSSVLADGTQKSDGETTKRHHSPLSDAEPQSARLLDSFAAYVAEPRETASKAVAALDALLVDCQARTPASEEPGPHARTPESRISRSESFVAQRVKCFERMATLKVSGRQVGATESGADASKALFRTVAKLQGSSKTFGFRRATAATAQRNNGQQVKEAHSREEEDPKSQGMGEESVPSAQSAVPALPDLVVLPGGQRPRSSDARKASGNSPTVAKKANGRDMSRCHKSVTVGTAAVNTVGHRSPRQSTSAYPCRIVAVPRAAKHTDSRRPQSRASDGTRGKSPWRMHPVKAKDVSATKELGQGADGKHLLPKQEAAHSDPALRAERSLLRCKTAASSTAPQEERPDSLCAPPPETVMLRTAGDGDAPPGAHLKPAGRRGQEQQATPEHRTTGGKAFPSKDSEKATTRRPLGRNGVAGPDYAEEQRQGVVPPSQTRQEKGKEQLCQALGGRRGMRRSPARLASVKVTADTEPSRSVVAPGLAGLVDGTTAPSGGTRPDRQSKVQCRYGPREAVTRNRAVGAVGRPAGECPSPGPPRASCPSARKRVASTESKRNVGENREVERTENLDVGRLPLEPTGSTKSSDSSNQSKILGSDMAAQASRSFRCRVLLTGRSPGIQKNAHRDETQSGNFRRSASTHPPLSRGARLNGQCRGRSPARSVTRLPDMAHSSPDVTQAVRDIVSPSAVRKTLETKAVLVQSWWRAEQVRLWLRSSACLRESVAHLSLSSADATPSLEYGPVRGAESRLSASNAGLSSGAPDNTWPSSCGVQDVFSGSPQGINGEAVLQVHGVGGEGLSVGLRDHESMTAAAVVAAVFNKRSSL</sequence>
<feature type="compositionally biased region" description="Basic and acidic residues" evidence="1">
    <location>
        <begin position="1217"/>
        <end position="1235"/>
    </location>
</feature>
<feature type="region of interest" description="Disordered" evidence="1">
    <location>
        <begin position="1281"/>
        <end position="1338"/>
    </location>
</feature>
<feature type="region of interest" description="Disordered" evidence="1">
    <location>
        <begin position="813"/>
        <end position="893"/>
    </location>
</feature>
<keyword evidence="3" id="KW-1185">Reference proteome</keyword>
<feature type="region of interest" description="Disordered" evidence="1">
    <location>
        <begin position="1184"/>
        <end position="1263"/>
    </location>
</feature>
<feature type="compositionally biased region" description="Low complexity" evidence="1">
    <location>
        <begin position="610"/>
        <end position="620"/>
    </location>
</feature>
<feature type="region of interest" description="Disordered" evidence="1">
    <location>
        <begin position="654"/>
        <end position="698"/>
    </location>
</feature>
<dbReference type="GeneID" id="94425017"/>
<feature type="region of interest" description="Disordered" evidence="1">
    <location>
        <begin position="356"/>
        <end position="402"/>
    </location>
</feature>
<feature type="compositionally biased region" description="Low complexity" evidence="1">
    <location>
        <begin position="813"/>
        <end position="822"/>
    </location>
</feature>
<feature type="region of interest" description="Disordered" evidence="1">
    <location>
        <begin position="603"/>
        <end position="642"/>
    </location>
</feature>
<feature type="region of interest" description="Disordered" evidence="1">
    <location>
        <begin position="926"/>
        <end position="1109"/>
    </location>
</feature>
<comment type="caution">
    <text evidence="2">The sequence shown here is derived from an EMBL/GenBank/DDBJ whole genome shotgun (WGS) entry which is preliminary data.</text>
</comment>